<sequence>MSYRRLLPLEGGPNFRDMGGYITTDGQRVRRGLLFRSAAMAALTAQDMLYLD</sequence>
<dbReference type="Pfam" id="PF13350">
    <property type="entry name" value="Y_phosphatase3"/>
    <property type="match status" value="1"/>
</dbReference>
<protein>
    <submittedName>
        <fullName evidence="1">Tyrosine-protein phosphatase</fullName>
    </submittedName>
</protein>
<name>A0A972VY59_9GAMM</name>
<reference evidence="1" key="1">
    <citation type="submission" date="2020-05" db="EMBL/GenBank/DDBJ databases">
        <title>Sulfur intermediates as new biogeochemical hubs in an aquatic model microbial ecosystem.</title>
        <authorList>
            <person name="Vigneron A."/>
        </authorList>
    </citation>
    <scope>NUCLEOTIDE SEQUENCE</scope>
    <source>
        <strain evidence="1">Bin.250</strain>
    </source>
</reference>
<organism evidence="1 2">
    <name type="scientific">SAR86 cluster bacterium</name>
    <dbReference type="NCBI Taxonomy" id="2030880"/>
    <lineage>
        <taxon>Bacteria</taxon>
        <taxon>Pseudomonadati</taxon>
        <taxon>Pseudomonadota</taxon>
        <taxon>Gammaproteobacteria</taxon>
        <taxon>SAR86 cluster</taxon>
    </lineage>
</organism>
<proteinExistence type="predicted"/>
<dbReference type="Proteomes" id="UP000754644">
    <property type="component" value="Unassembled WGS sequence"/>
</dbReference>
<comment type="caution">
    <text evidence="1">The sequence shown here is derived from an EMBL/GenBank/DDBJ whole genome shotgun (WGS) entry which is preliminary data.</text>
</comment>
<evidence type="ECO:0000313" key="1">
    <source>
        <dbReference type="EMBL" id="NQV66454.1"/>
    </source>
</evidence>
<evidence type="ECO:0000313" key="2">
    <source>
        <dbReference type="Proteomes" id="UP000754644"/>
    </source>
</evidence>
<feature type="non-terminal residue" evidence="1">
    <location>
        <position position="52"/>
    </location>
</feature>
<accession>A0A972VY59</accession>
<dbReference type="EMBL" id="JABMOJ010000521">
    <property type="protein sequence ID" value="NQV66454.1"/>
    <property type="molecule type" value="Genomic_DNA"/>
</dbReference>
<dbReference type="InterPro" id="IPR026893">
    <property type="entry name" value="Tyr/Ser_Pase_IphP-type"/>
</dbReference>
<dbReference type="Gene3D" id="3.90.190.10">
    <property type="entry name" value="Protein tyrosine phosphatase superfamily"/>
    <property type="match status" value="1"/>
</dbReference>
<gene>
    <name evidence="1" type="ORF">HQ497_13920</name>
</gene>
<dbReference type="AlphaFoldDB" id="A0A972VY59"/>
<dbReference type="InterPro" id="IPR029021">
    <property type="entry name" value="Prot-tyrosine_phosphatase-like"/>
</dbReference>
<dbReference type="GO" id="GO:0004721">
    <property type="term" value="F:phosphoprotein phosphatase activity"/>
    <property type="evidence" value="ECO:0007669"/>
    <property type="project" value="InterPro"/>
</dbReference>
<dbReference type="SUPFAM" id="SSF52799">
    <property type="entry name" value="(Phosphotyrosine protein) phosphatases II"/>
    <property type="match status" value="1"/>
</dbReference>